<dbReference type="Proteomes" id="UP000034215">
    <property type="component" value="Unassembled WGS sequence"/>
</dbReference>
<accession>A0A0G0QW00</accession>
<dbReference type="EMBL" id="LBYA01000005">
    <property type="protein sequence ID" value="KKR44378.1"/>
    <property type="molecule type" value="Genomic_DNA"/>
</dbReference>
<protein>
    <submittedName>
        <fullName evidence="1">Uncharacterized protein</fullName>
    </submittedName>
</protein>
<evidence type="ECO:0000313" key="2">
    <source>
        <dbReference type="Proteomes" id="UP000034215"/>
    </source>
</evidence>
<name>A0A0G0QW00_9BACT</name>
<sequence>MQSARKSVLPLVIGAFLVVLAGVVTAWMLSANVFGGSGNSGKGAPGVKVTSTEAGKLDPDVKYDAATGVLTEGGINGEGTYRLARNGGGSSKDVALTSSTIDLGEFLNKKVDIWGETISSTRPGGWLMDVAKIKVIE</sequence>
<proteinExistence type="predicted"/>
<dbReference type="AlphaFoldDB" id="A0A0G0QW00"/>
<comment type="caution">
    <text evidence="1">The sequence shown here is derived from an EMBL/GenBank/DDBJ whole genome shotgun (WGS) entry which is preliminary data.</text>
</comment>
<evidence type="ECO:0000313" key="1">
    <source>
        <dbReference type="EMBL" id="KKR44378.1"/>
    </source>
</evidence>
<gene>
    <name evidence="1" type="ORF">UT76_C0005G0004</name>
</gene>
<organism evidence="1 2">
    <name type="scientific">Candidatus Woesebacteria bacterium GW2011_GWB1_40_12</name>
    <dbReference type="NCBI Taxonomy" id="1618576"/>
    <lineage>
        <taxon>Bacteria</taxon>
        <taxon>Candidatus Woeseibacteriota</taxon>
    </lineage>
</organism>
<reference evidence="1 2" key="1">
    <citation type="journal article" date="2015" name="Nature">
        <title>rRNA introns, odd ribosomes, and small enigmatic genomes across a large radiation of phyla.</title>
        <authorList>
            <person name="Brown C.T."/>
            <person name="Hug L.A."/>
            <person name="Thomas B.C."/>
            <person name="Sharon I."/>
            <person name="Castelle C.J."/>
            <person name="Singh A."/>
            <person name="Wilkins M.J."/>
            <person name="Williams K.H."/>
            <person name="Banfield J.F."/>
        </authorList>
    </citation>
    <scope>NUCLEOTIDE SEQUENCE [LARGE SCALE GENOMIC DNA]</scope>
</reference>